<keyword evidence="2" id="KW-1185">Reference proteome</keyword>
<organism evidence="1 2">
    <name type="scientific">Oldenlandia corymbosa var. corymbosa</name>
    <dbReference type="NCBI Taxonomy" id="529605"/>
    <lineage>
        <taxon>Eukaryota</taxon>
        <taxon>Viridiplantae</taxon>
        <taxon>Streptophyta</taxon>
        <taxon>Embryophyta</taxon>
        <taxon>Tracheophyta</taxon>
        <taxon>Spermatophyta</taxon>
        <taxon>Magnoliopsida</taxon>
        <taxon>eudicotyledons</taxon>
        <taxon>Gunneridae</taxon>
        <taxon>Pentapetalae</taxon>
        <taxon>asterids</taxon>
        <taxon>lamiids</taxon>
        <taxon>Gentianales</taxon>
        <taxon>Rubiaceae</taxon>
        <taxon>Rubioideae</taxon>
        <taxon>Spermacoceae</taxon>
        <taxon>Hedyotis-Oldenlandia complex</taxon>
        <taxon>Oldenlandia</taxon>
    </lineage>
</organism>
<gene>
    <name evidence="1" type="ORF">OLC1_LOCUS16232</name>
</gene>
<proteinExistence type="predicted"/>
<dbReference type="Proteomes" id="UP001161247">
    <property type="component" value="Chromosome 5"/>
</dbReference>
<reference evidence="1" key="1">
    <citation type="submission" date="2023-03" db="EMBL/GenBank/DDBJ databases">
        <authorList>
            <person name="Julca I."/>
        </authorList>
    </citation>
    <scope>NUCLEOTIDE SEQUENCE</scope>
</reference>
<sequence>MSDLTREILWAGRKNVVIYVSGGLIGDATINCGFVGNSSRPDHGREWVGENWEQNSYQANEQTLLFMATQLNLSPSEFKHLDD</sequence>
<evidence type="ECO:0000313" key="2">
    <source>
        <dbReference type="Proteomes" id="UP001161247"/>
    </source>
</evidence>
<protein>
    <submittedName>
        <fullName evidence="1">OLC1v1007598C1</fullName>
    </submittedName>
</protein>
<accession>A0AAV1DJP8</accession>
<evidence type="ECO:0000313" key="1">
    <source>
        <dbReference type="EMBL" id="CAI9108079.1"/>
    </source>
</evidence>
<dbReference type="EMBL" id="OX459122">
    <property type="protein sequence ID" value="CAI9108079.1"/>
    <property type="molecule type" value="Genomic_DNA"/>
</dbReference>
<name>A0AAV1DJP8_OLDCO</name>
<dbReference type="AlphaFoldDB" id="A0AAV1DJP8"/>